<sequence length="202" mass="22862">MEESLLSNSFTSLAPSATLSEMTTSLEQNSLGHDLQSQENVPLADETVTTSLNELDMLFSPMFDEYFNGATLVVSKSSIVPTTDAFDKHNPLEQIIGNPSQPVRTRRQLEIDGKMCMFALTVSHTEPKNIKEAMADHAWIEAMQEELHQFERLDVWELVDKPLCKNVKCKYATRNTGKGRKNEENTDSYEALWRNPYDSVTP</sequence>
<organism evidence="1 2">
    <name type="scientific">Tanacetum coccineum</name>
    <dbReference type="NCBI Taxonomy" id="301880"/>
    <lineage>
        <taxon>Eukaryota</taxon>
        <taxon>Viridiplantae</taxon>
        <taxon>Streptophyta</taxon>
        <taxon>Embryophyta</taxon>
        <taxon>Tracheophyta</taxon>
        <taxon>Spermatophyta</taxon>
        <taxon>Magnoliopsida</taxon>
        <taxon>eudicotyledons</taxon>
        <taxon>Gunneridae</taxon>
        <taxon>Pentapetalae</taxon>
        <taxon>asterids</taxon>
        <taxon>campanulids</taxon>
        <taxon>Asterales</taxon>
        <taxon>Asteraceae</taxon>
        <taxon>Asteroideae</taxon>
        <taxon>Anthemideae</taxon>
        <taxon>Anthemidinae</taxon>
        <taxon>Tanacetum</taxon>
    </lineage>
</organism>
<proteinExistence type="predicted"/>
<accession>A0ABQ5FKQ7</accession>
<evidence type="ECO:0008006" key="3">
    <source>
        <dbReference type="Google" id="ProtNLM"/>
    </source>
</evidence>
<evidence type="ECO:0000313" key="1">
    <source>
        <dbReference type="EMBL" id="GJT63936.1"/>
    </source>
</evidence>
<reference evidence="1" key="1">
    <citation type="journal article" date="2022" name="Int. J. Mol. Sci.">
        <title>Draft Genome of Tanacetum Coccineum: Genomic Comparison of Closely Related Tanacetum-Family Plants.</title>
        <authorList>
            <person name="Yamashiro T."/>
            <person name="Shiraishi A."/>
            <person name="Nakayama K."/>
            <person name="Satake H."/>
        </authorList>
    </citation>
    <scope>NUCLEOTIDE SEQUENCE</scope>
</reference>
<evidence type="ECO:0000313" key="2">
    <source>
        <dbReference type="Proteomes" id="UP001151760"/>
    </source>
</evidence>
<name>A0ABQ5FKQ7_9ASTR</name>
<keyword evidence="2" id="KW-1185">Reference proteome</keyword>
<dbReference type="Proteomes" id="UP001151760">
    <property type="component" value="Unassembled WGS sequence"/>
</dbReference>
<dbReference type="EMBL" id="BQNB010017502">
    <property type="protein sequence ID" value="GJT63936.1"/>
    <property type="molecule type" value="Genomic_DNA"/>
</dbReference>
<protein>
    <recommendedName>
        <fullName evidence="3">Gag-Pol polyprotein</fullName>
    </recommendedName>
</protein>
<comment type="caution">
    <text evidence="1">The sequence shown here is derived from an EMBL/GenBank/DDBJ whole genome shotgun (WGS) entry which is preliminary data.</text>
</comment>
<reference evidence="1" key="2">
    <citation type="submission" date="2022-01" db="EMBL/GenBank/DDBJ databases">
        <authorList>
            <person name="Yamashiro T."/>
            <person name="Shiraishi A."/>
            <person name="Satake H."/>
            <person name="Nakayama K."/>
        </authorList>
    </citation>
    <scope>NUCLEOTIDE SEQUENCE</scope>
</reference>
<gene>
    <name evidence="1" type="ORF">Tco_1015416</name>
</gene>